<evidence type="ECO:0000313" key="3">
    <source>
        <dbReference type="Proteomes" id="UP000217343"/>
    </source>
</evidence>
<accession>A0A250K4X2</accession>
<gene>
    <name evidence="2" type="ORF">MYMAC_006817</name>
</gene>
<evidence type="ECO:0000256" key="1">
    <source>
        <dbReference type="SAM" id="SignalP"/>
    </source>
</evidence>
<keyword evidence="3" id="KW-1185">Reference proteome</keyword>
<organism evidence="2 3">
    <name type="scientific">Corallococcus macrosporus DSM 14697</name>
    <dbReference type="NCBI Taxonomy" id="1189310"/>
    <lineage>
        <taxon>Bacteria</taxon>
        <taxon>Pseudomonadati</taxon>
        <taxon>Myxococcota</taxon>
        <taxon>Myxococcia</taxon>
        <taxon>Myxococcales</taxon>
        <taxon>Cystobacterineae</taxon>
        <taxon>Myxococcaceae</taxon>
        <taxon>Corallococcus</taxon>
    </lineage>
</organism>
<dbReference type="EMBL" id="CP022203">
    <property type="protein sequence ID" value="ATB51159.1"/>
    <property type="molecule type" value="Genomic_DNA"/>
</dbReference>
<sequence>MTKNGIAMLAALGVGLAAGFGMAFMPSTAEANAPELKQAVCRTNSDCDYTCGGEGFGHCIRGLYCACM</sequence>
<protein>
    <submittedName>
        <fullName evidence="2">Uncharacterized protein</fullName>
    </submittedName>
</protein>
<proteinExistence type="predicted"/>
<feature type="signal peptide" evidence="1">
    <location>
        <begin position="1"/>
        <end position="23"/>
    </location>
</feature>
<reference evidence="2 3" key="1">
    <citation type="submission" date="2017-06" db="EMBL/GenBank/DDBJ databases">
        <title>Sequencing and comparative analysis of myxobacterial genomes.</title>
        <authorList>
            <person name="Rupp O."/>
            <person name="Goesmann A."/>
            <person name="Sogaard-Andersen L."/>
        </authorList>
    </citation>
    <scope>NUCLEOTIDE SEQUENCE [LARGE SCALE GENOMIC DNA]</scope>
    <source>
        <strain evidence="2 3">DSM 14697</strain>
    </source>
</reference>
<feature type="chain" id="PRO_5012015697" evidence="1">
    <location>
        <begin position="24"/>
        <end position="68"/>
    </location>
</feature>
<dbReference type="RefSeq" id="WP_095961140.1">
    <property type="nucleotide sequence ID" value="NZ_CP022203.1"/>
</dbReference>
<evidence type="ECO:0000313" key="2">
    <source>
        <dbReference type="EMBL" id="ATB51159.1"/>
    </source>
</evidence>
<dbReference type="AlphaFoldDB" id="A0A250K4X2"/>
<keyword evidence="1" id="KW-0732">Signal</keyword>
<dbReference type="OrthoDB" id="9932199at2"/>
<name>A0A250K4X2_9BACT</name>
<dbReference type="KEGG" id="mmas:MYMAC_006817"/>
<dbReference type="Proteomes" id="UP000217343">
    <property type="component" value="Chromosome"/>
</dbReference>